<evidence type="ECO:0000259" key="2">
    <source>
        <dbReference type="Pfam" id="PF13456"/>
    </source>
</evidence>
<dbReference type="Pfam" id="PF13456">
    <property type="entry name" value="RVT_3"/>
    <property type="match status" value="1"/>
</dbReference>
<dbReference type="InterPro" id="IPR036397">
    <property type="entry name" value="RNaseH_sf"/>
</dbReference>
<dbReference type="AlphaFoldDB" id="A0AAW2JCV5"/>
<evidence type="ECO:0000256" key="1">
    <source>
        <dbReference type="SAM" id="MobiDB-lite"/>
    </source>
</evidence>
<feature type="region of interest" description="Disordered" evidence="1">
    <location>
        <begin position="95"/>
        <end position="122"/>
    </location>
</feature>
<dbReference type="SUPFAM" id="SSF53098">
    <property type="entry name" value="Ribonuclease H-like"/>
    <property type="match status" value="1"/>
</dbReference>
<dbReference type="GO" id="GO:0004523">
    <property type="term" value="F:RNA-DNA hybrid ribonuclease activity"/>
    <property type="evidence" value="ECO:0007669"/>
    <property type="project" value="InterPro"/>
</dbReference>
<dbReference type="GO" id="GO:0003676">
    <property type="term" value="F:nucleic acid binding"/>
    <property type="evidence" value="ECO:0007669"/>
    <property type="project" value="InterPro"/>
</dbReference>
<dbReference type="InterPro" id="IPR002156">
    <property type="entry name" value="RNaseH_domain"/>
</dbReference>
<accession>A0AAW2JCV5</accession>
<comment type="caution">
    <text evidence="3">The sequence shown here is derived from an EMBL/GenBank/DDBJ whole genome shotgun (WGS) entry which is preliminary data.</text>
</comment>
<dbReference type="EMBL" id="JACGWJ010000443">
    <property type="protein sequence ID" value="KAL0292314.1"/>
    <property type="molecule type" value="Genomic_DNA"/>
</dbReference>
<feature type="domain" description="RNase H type-1" evidence="2">
    <location>
        <begin position="1"/>
        <end position="72"/>
    </location>
</feature>
<reference evidence="3" key="1">
    <citation type="submission" date="2020-06" db="EMBL/GenBank/DDBJ databases">
        <authorList>
            <person name="Li T."/>
            <person name="Hu X."/>
            <person name="Zhang T."/>
            <person name="Song X."/>
            <person name="Zhang H."/>
            <person name="Dai N."/>
            <person name="Sheng W."/>
            <person name="Hou X."/>
            <person name="Wei L."/>
        </authorList>
    </citation>
    <scope>NUCLEOTIDE SEQUENCE</scope>
    <source>
        <strain evidence="3">G02</strain>
        <tissue evidence="3">Leaf</tissue>
    </source>
</reference>
<dbReference type="PANTHER" id="PTHR48475">
    <property type="entry name" value="RIBONUCLEASE H"/>
    <property type="match status" value="1"/>
</dbReference>
<dbReference type="InterPro" id="IPR012337">
    <property type="entry name" value="RNaseH-like_sf"/>
</dbReference>
<proteinExistence type="predicted"/>
<protein>
    <recommendedName>
        <fullName evidence="2">RNase H type-1 domain-containing protein</fullName>
    </recommendedName>
</protein>
<organism evidence="3">
    <name type="scientific">Sesamum radiatum</name>
    <name type="common">Black benniseed</name>
    <dbReference type="NCBI Taxonomy" id="300843"/>
    <lineage>
        <taxon>Eukaryota</taxon>
        <taxon>Viridiplantae</taxon>
        <taxon>Streptophyta</taxon>
        <taxon>Embryophyta</taxon>
        <taxon>Tracheophyta</taxon>
        <taxon>Spermatophyta</taxon>
        <taxon>Magnoliopsida</taxon>
        <taxon>eudicotyledons</taxon>
        <taxon>Gunneridae</taxon>
        <taxon>Pentapetalae</taxon>
        <taxon>asterids</taxon>
        <taxon>lamiids</taxon>
        <taxon>Lamiales</taxon>
        <taxon>Pedaliaceae</taxon>
        <taxon>Sesamum</taxon>
    </lineage>
</organism>
<feature type="compositionally biased region" description="Basic and acidic residues" evidence="1">
    <location>
        <begin position="103"/>
        <end position="122"/>
    </location>
</feature>
<evidence type="ECO:0000313" key="3">
    <source>
        <dbReference type="EMBL" id="KAL0292314.1"/>
    </source>
</evidence>
<name>A0AAW2JCV5_SESRA</name>
<dbReference type="PANTHER" id="PTHR48475:SF2">
    <property type="entry name" value="RIBONUCLEASE H"/>
    <property type="match status" value="1"/>
</dbReference>
<gene>
    <name evidence="3" type="ORF">Sradi_6993800</name>
</gene>
<sequence>MRMAHEAGARHLLAYSDSQLIVKQVEGTYEAKEESMIQYLQRIKELKTDFDHFQVIQIPREENIKADCLSKLASALEDCRTRHITITYHPEARAPLGCPTYNDESRLENPYHQMDRRRAAPR</sequence>
<reference evidence="3" key="2">
    <citation type="journal article" date="2024" name="Plant">
        <title>Genomic evolution and insights into agronomic trait innovations of Sesamum species.</title>
        <authorList>
            <person name="Miao H."/>
            <person name="Wang L."/>
            <person name="Qu L."/>
            <person name="Liu H."/>
            <person name="Sun Y."/>
            <person name="Le M."/>
            <person name="Wang Q."/>
            <person name="Wei S."/>
            <person name="Zheng Y."/>
            <person name="Lin W."/>
            <person name="Duan Y."/>
            <person name="Cao H."/>
            <person name="Xiong S."/>
            <person name="Wang X."/>
            <person name="Wei L."/>
            <person name="Li C."/>
            <person name="Ma Q."/>
            <person name="Ju M."/>
            <person name="Zhao R."/>
            <person name="Li G."/>
            <person name="Mu C."/>
            <person name="Tian Q."/>
            <person name="Mei H."/>
            <person name="Zhang T."/>
            <person name="Gao T."/>
            <person name="Zhang H."/>
        </authorList>
    </citation>
    <scope>NUCLEOTIDE SEQUENCE</scope>
    <source>
        <strain evidence="3">G02</strain>
    </source>
</reference>
<dbReference type="Gene3D" id="3.30.420.10">
    <property type="entry name" value="Ribonuclease H-like superfamily/Ribonuclease H"/>
    <property type="match status" value="1"/>
</dbReference>